<reference evidence="3" key="1">
    <citation type="journal article" date="2017" name="Nat. Microbiol.">
        <title>Global analysis of biosynthetic gene clusters reveals vast potential of secondary metabolite production in Penicillium species.</title>
        <authorList>
            <person name="Nielsen J.C."/>
            <person name="Grijseels S."/>
            <person name="Prigent S."/>
            <person name="Ji B."/>
            <person name="Dainat J."/>
            <person name="Nielsen K.F."/>
            <person name="Frisvad J.C."/>
            <person name="Workman M."/>
            <person name="Nielsen J."/>
        </authorList>
    </citation>
    <scope>NUCLEOTIDE SEQUENCE [LARGE SCALE GENOMIC DNA]</scope>
    <source>
        <strain evidence="3">IBT 31811</strain>
    </source>
</reference>
<accession>A0A1V6PPT4</accession>
<sequence>MVFITPGTSPKAYKMNDTDSKDPRLEQKILEVRQKLETARARLLLFGELEAQLAEKEIKLQEEQSRLHNAQNSVVTDASGSTSPQPSTALDSLDISESSAFSVSLDDLIQNYGISSEVKTTPTDSDPFGNYIISTSGLRR</sequence>
<organism evidence="2 3">
    <name type="scientific">Penicillium antarcticum</name>
    <dbReference type="NCBI Taxonomy" id="416450"/>
    <lineage>
        <taxon>Eukaryota</taxon>
        <taxon>Fungi</taxon>
        <taxon>Dikarya</taxon>
        <taxon>Ascomycota</taxon>
        <taxon>Pezizomycotina</taxon>
        <taxon>Eurotiomycetes</taxon>
        <taxon>Eurotiomycetidae</taxon>
        <taxon>Eurotiales</taxon>
        <taxon>Aspergillaceae</taxon>
        <taxon>Penicillium</taxon>
    </lineage>
</organism>
<evidence type="ECO:0000256" key="1">
    <source>
        <dbReference type="SAM" id="MobiDB-lite"/>
    </source>
</evidence>
<keyword evidence="3" id="KW-1185">Reference proteome</keyword>
<evidence type="ECO:0000313" key="3">
    <source>
        <dbReference type="Proteomes" id="UP000191672"/>
    </source>
</evidence>
<comment type="caution">
    <text evidence="2">The sequence shown here is derived from an EMBL/GenBank/DDBJ whole genome shotgun (WGS) entry which is preliminary data.</text>
</comment>
<protein>
    <submittedName>
        <fullName evidence="2">Uncharacterized protein</fullName>
    </submittedName>
</protein>
<feature type="region of interest" description="Disordered" evidence="1">
    <location>
        <begin position="64"/>
        <end position="93"/>
    </location>
</feature>
<dbReference type="Proteomes" id="UP000191672">
    <property type="component" value="Unassembled WGS sequence"/>
</dbReference>
<feature type="compositionally biased region" description="Polar residues" evidence="1">
    <location>
        <begin position="67"/>
        <end position="93"/>
    </location>
</feature>
<gene>
    <name evidence="2" type="ORF">PENANT_c067G09960</name>
</gene>
<dbReference type="EMBL" id="MDYN01000067">
    <property type="protein sequence ID" value="OQD79005.1"/>
    <property type="molecule type" value="Genomic_DNA"/>
</dbReference>
<name>A0A1V6PPT4_9EURO</name>
<proteinExistence type="predicted"/>
<feature type="region of interest" description="Disordered" evidence="1">
    <location>
        <begin position="1"/>
        <end position="20"/>
    </location>
</feature>
<evidence type="ECO:0000313" key="2">
    <source>
        <dbReference type="EMBL" id="OQD79005.1"/>
    </source>
</evidence>
<dbReference type="AlphaFoldDB" id="A0A1V6PPT4"/>